<feature type="transmembrane region" description="Helical" evidence="1">
    <location>
        <begin position="43"/>
        <end position="61"/>
    </location>
</feature>
<organism evidence="2 3">
    <name type="scientific">Pseudomonas kilonensis</name>
    <dbReference type="NCBI Taxonomy" id="132476"/>
    <lineage>
        <taxon>Bacteria</taxon>
        <taxon>Pseudomonadati</taxon>
        <taxon>Pseudomonadota</taxon>
        <taxon>Gammaproteobacteria</taxon>
        <taxon>Pseudomonadales</taxon>
        <taxon>Pseudomonadaceae</taxon>
        <taxon>Pseudomonas</taxon>
    </lineage>
</organism>
<evidence type="ECO:0000313" key="2">
    <source>
        <dbReference type="EMBL" id="KKA04135.1"/>
    </source>
</evidence>
<dbReference type="EMBL" id="JZXC01000048">
    <property type="protein sequence ID" value="KKA04135.1"/>
    <property type="molecule type" value="Genomic_DNA"/>
</dbReference>
<proteinExistence type="predicted"/>
<sequence>MTTQPTCLYCQQANPIHETECRQCGMPLPVEAAKASERRLRHFTWFCVGLTIFCIVMFFWLPRDIV</sequence>
<keyword evidence="1" id="KW-0472">Membrane</keyword>
<accession>A0A0F4XE42</accession>
<dbReference type="PATRIC" id="fig|132476.4.peg.5342"/>
<protein>
    <submittedName>
        <fullName evidence="2">Protein DnrP</fullName>
    </submittedName>
</protein>
<name>A0A0F4XE42_9PSED</name>
<comment type="caution">
    <text evidence="2">The sequence shown here is derived from an EMBL/GenBank/DDBJ whole genome shotgun (WGS) entry which is preliminary data.</text>
</comment>
<gene>
    <name evidence="2" type="ORF">VP02_29550</name>
</gene>
<keyword evidence="1" id="KW-0812">Transmembrane</keyword>
<evidence type="ECO:0000313" key="3">
    <source>
        <dbReference type="Proteomes" id="UP000033662"/>
    </source>
</evidence>
<dbReference type="AlphaFoldDB" id="A0A0F4XE42"/>
<evidence type="ECO:0000256" key="1">
    <source>
        <dbReference type="SAM" id="Phobius"/>
    </source>
</evidence>
<dbReference type="OrthoDB" id="7871431at2"/>
<keyword evidence="1" id="KW-1133">Transmembrane helix</keyword>
<dbReference type="Proteomes" id="UP000033662">
    <property type="component" value="Unassembled WGS sequence"/>
</dbReference>
<reference evidence="2 3" key="1">
    <citation type="submission" date="2015-03" db="EMBL/GenBank/DDBJ databases">
        <title>Pseudomonas fluorescens 1855-344 Genome sequencing and assembly.</title>
        <authorList>
            <person name="Eng W.W.H."/>
            <person name="Gan H.M."/>
            <person name="Savka M.A."/>
        </authorList>
    </citation>
    <scope>NUCLEOTIDE SEQUENCE [LARGE SCALE GENOMIC DNA]</scope>
    <source>
        <strain evidence="2 3">1855-344</strain>
    </source>
</reference>